<protein>
    <submittedName>
        <fullName evidence="4">tRNA (N6-threonylcarbamoyladenosine(37)-N6)-methyltransferase TrmO</fullName>
    </submittedName>
</protein>
<reference evidence="4 5" key="1">
    <citation type="submission" date="2019-09" db="EMBL/GenBank/DDBJ databases">
        <title>The complete genome of Methanoplanus sp. FWC-SCC4.</title>
        <authorList>
            <person name="Chen S.-C."/>
            <person name="Zhou Y.-Z."/>
            <person name="Lai M.-C."/>
        </authorList>
    </citation>
    <scope>NUCLEOTIDE SEQUENCE [LARGE SCALE GENOMIC DNA]</scope>
    <source>
        <strain evidence="4 5">FWC-SCC4</strain>
    </source>
</reference>
<evidence type="ECO:0000259" key="3">
    <source>
        <dbReference type="PROSITE" id="PS51668"/>
    </source>
</evidence>
<dbReference type="Gene3D" id="2.40.30.70">
    <property type="entry name" value="YaeB-like"/>
    <property type="match status" value="1"/>
</dbReference>
<name>A0AA97FEA6_9EURY</name>
<dbReference type="InterPro" id="IPR023370">
    <property type="entry name" value="TrmO-like_N"/>
</dbReference>
<dbReference type="AlphaFoldDB" id="A0AA97FEA6"/>
<dbReference type="PANTHER" id="PTHR12818:SF0">
    <property type="entry name" value="TRNA (ADENINE(37)-N6)-METHYLTRANSFERASE"/>
    <property type="match status" value="1"/>
</dbReference>
<comment type="similarity">
    <text evidence="2">Belongs to the tRNA methyltransferase O family.</text>
</comment>
<evidence type="ECO:0000256" key="1">
    <source>
        <dbReference type="ARBA" id="ARBA00022691"/>
    </source>
</evidence>
<accession>A0AA97FEA6</accession>
<evidence type="ECO:0000256" key="2">
    <source>
        <dbReference type="ARBA" id="ARBA00033753"/>
    </source>
</evidence>
<dbReference type="CDD" id="cd09281">
    <property type="entry name" value="UPF0066"/>
    <property type="match status" value="1"/>
</dbReference>
<dbReference type="SUPFAM" id="SSF118196">
    <property type="entry name" value="YaeB-like"/>
    <property type="match status" value="1"/>
</dbReference>
<dbReference type="Pfam" id="PF01980">
    <property type="entry name" value="TrmO_N"/>
    <property type="match status" value="1"/>
</dbReference>
<sequence>MVMYDIVPIGVVKSPYLTKEQAPSQGRNKDSEEMVIEIFEEYQKGLGDYREVSHLIVLLWFDQAKRDLLFAKPPYSDQEKPVFTTRSPNRPNPVGFDIGRIISVDSGKIMIAGLDAIDNTPVIDIKPYIPSLDCIPGATEGKSKKSGKN</sequence>
<evidence type="ECO:0000313" key="4">
    <source>
        <dbReference type="EMBL" id="WOF17364.1"/>
    </source>
</evidence>
<keyword evidence="5" id="KW-1185">Reference proteome</keyword>
<organism evidence="4 5">
    <name type="scientific">Methanochimaera problematica</name>
    <dbReference type="NCBI Taxonomy" id="2609417"/>
    <lineage>
        <taxon>Archaea</taxon>
        <taxon>Methanobacteriati</taxon>
        <taxon>Methanobacteriota</taxon>
        <taxon>Stenosarchaea group</taxon>
        <taxon>Methanomicrobia</taxon>
        <taxon>Methanomicrobiales</taxon>
        <taxon>Methanomicrobiaceae</taxon>
        <taxon>Methanochimaera</taxon>
    </lineage>
</organism>
<evidence type="ECO:0000313" key="5">
    <source>
        <dbReference type="Proteomes" id="UP001301797"/>
    </source>
</evidence>
<dbReference type="InterPro" id="IPR036414">
    <property type="entry name" value="YaeB_N_sf"/>
</dbReference>
<dbReference type="KEGG" id="mefw:F1737_10745"/>
<dbReference type="PANTHER" id="PTHR12818">
    <property type="entry name" value="TRNA (ADENINE(37)-N6)-METHYLTRANSFERASE"/>
    <property type="match status" value="1"/>
</dbReference>
<dbReference type="InterPro" id="IPR036413">
    <property type="entry name" value="YaeB-like_sf"/>
</dbReference>
<dbReference type="Proteomes" id="UP001301797">
    <property type="component" value="Chromosome"/>
</dbReference>
<feature type="domain" description="TsaA-like" evidence="3">
    <location>
        <begin position="6"/>
        <end position="137"/>
    </location>
</feature>
<dbReference type="PROSITE" id="PS51668">
    <property type="entry name" value="TSAA_2"/>
    <property type="match status" value="1"/>
</dbReference>
<gene>
    <name evidence="4" type="primary">tsaA</name>
    <name evidence="4" type="ORF">F1737_10745</name>
</gene>
<proteinExistence type="inferred from homology"/>
<dbReference type="InterPro" id="IPR040372">
    <property type="entry name" value="YaeB-like"/>
</dbReference>
<dbReference type="NCBIfam" id="TIGR00104">
    <property type="entry name" value="tRNA_TsaA"/>
    <property type="match status" value="1"/>
</dbReference>
<dbReference type="EMBL" id="CP043875">
    <property type="protein sequence ID" value="WOF17364.1"/>
    <property type="molecule type" value="Genomic_DNA"/>
</dbReference>
<keyword evidence="1" id="KW-0949">S-adenosyl-L-methionine</keyword>